<dbReference type="AlphaFoldDB" id="A0A6A6V062"/>
<dbReference type="Proteomes" id="UP000799440">
    <property type="component" value="Unassembled WGS sequence"/>
</dbReference>
<proteinExistence type="predicted"/>
<accession>A0A6A6V062</accession>
<reference evidence="3" key="1">
    <citation type="journal article" date="2020" name="Stud. Mycol.">
        <title>101 Dothideomycetes genomes: a test case for predicting lifestyles and emergence of pathogens.</title>
        <authorList>
            <person name="Haridas S."/>
            <person name="Albert R."/>
            <person name="Binder M."/>
            <person name="Bloem J."/>
            <person name="Labutti K."/>
            <person name="Salamov A."/>
            <person name="Andreopoulos B."/>
            <person name="Baker S."/>
            <person name="Barry K."/>
            <person name="Bills G."/>
            <person name="Bluhm B."/>
            <person name="Cannon C."/>
            <person name="Castanera R."/>
            <person name="Culley D."/>
            <person name="Daum C."/>
            <person name="Ezra D."/>
            <person name="Gonzalez J."/>
            <person name="Henrissat B."/>
            <person name="Kuo A."/>
            <person name="Liang C."/>
            <person name="Lipzen A."/>
            <person name="Lutzoni F."/>
            <person name="Magnuson J."/>
            <person name="Mondo S."/>
            <person name="Nolan M."/>
            <person name="Ohm R."/>
            <person name="Pangilinan J."/>
            <person name="Park H.-J."/>
            <person name="Ramirez L."/>
            <person name="Alfaro M."/>
            <person name="Sun H."/>
            <person name="Tritt A."/>
            <person name="Yoshinaga Y."/>
            <person name="Zwiers L.-H."/>
            <person name="Turgeon B."/>
            <person name="Goodwin S."/>
            <person name="Spatafora J."/>
            <person name="Crous P."/>
            <person name="Grigoriev I."/>
        </authorList>
    </citation>
    <scope>NUCLEOTIDE SEQUENCE</scope>
    <source>
        <strain evidence="3">CBS 119925</strain>
    </source>
</reference>
<evidence type="ECO:0000256" key="2">
    <source>
        <dbReference type="SAM" id="MobiDB-lite"/>
    </source>
</evidence>
<keyword evidence="4" id="KW-1185">Reference proteome</keyword>
<dbReference type="EMBL" id="MU006597">
    <property type="protein sequence ID" value="KAF2743393.1"/>
    <property type="molecule type" value="Genomic_DNA"/>
</dbReference>
<sequence length="179" mass="19782">MTKRPHLLPSTTITKATTTTQTSPTTPPSSNKPSPSISTATPNSSKKSPAYDPSLLKTPGALGTHDDNNLRAALNEQAAEHAGAIAAIQMSHAESEARRTEQVKSLQTNLNNTQSQMLGYKAYYEKAMIALEKTQAELKGARKENEELRSSKKNFEFVKDQALQAENRQLKQLLRQREY</sequence>
<keyword evidence="1" id="KW-0175">Coiled coil</keyword>
<protein>
    <submittedName>
        <fullName evidence="3">Uncharacterized protein</fullName>
    </submittedName>
</protein>
<evidence type="ECO:0000313" key="4">
    <source>
        <dbReference type="Proteomes" id="UP000799440"/>
    </source>
</evidence>
<feature type="coiled-coil region" evidence="1">
    <location>
        <begin position="124"/>
        <end position="161"/>
    </location>
</feature>
<organism evidence="3 4">
    <name type="scientific">Sporormia fimetaria CBS 119925</name>
    <dbReference type="NCBI Taxonomy" id="1340428"/>
    <lineage>
        <taxon>Eukaryota</taxon>
        <taxon>Fungi</taxon>
        <taxon>Dikarya</taxon>
        <taxon>Ascomycota</taxon>
        <taxon>Pezizomycotina</taxon>
        <taxon>Dothideomycetes</taxon>
        <taxon>Pleosporomycetidae</taxon>
        <taxon>Pleosporales</taxon>
        <taxon>Sporormiaceae</taxon>
        <taxon>Sporormia</taxon>
    </lineage>
</organism>
<feature type="region of interest" description="Disordered" evidence="2">
    <location>
        <begin position="1"/>
        <end position="67"/>
    </location>
</feature>
<gene>
    <name evidence="3" type="ORF">M011DRAFT_489733</name>
</gene>
<evidence type="ECO:0000256" key="1">
    <source>
        <dbReference type="SAM" id="Coils"/>
    </source>
</evidence>
<feature type="compositionally biased region" description="Low complexity" evidence="2">
    <location>
        <begin position="9"/>
        <end position="40"/>
    </location>
</feature>
<name>A0A6A6V062_9PLEO</name>
<evidence type="ECO:0000313" key="3">
    <source>
        <dbReference type="EMBL" id="KAF2743393.1"/>
    </source>
</evidence>